<keyword evidence="5" id="KW-1185">Reference proteome</keyword>
<evidence type="ECO:0000313" key="4">
    <source>
        <dbReference type="EMBL" id="ALA57927.1"/>
    </source>
</evidence>
<dbReference type="GO" id="GO:0003677">
    <property type="term" value="F:DNA binding"/>
    <property type="evidence" value="ECO:0007669"/>
    <property type="project" value="UniProtKB-KW"/>
</dbReference>
<evidence type="ECO:0000256" key="2">
    <source>
        <dbReference type="SAM" id="MobiDB-lite"/>
    </source>
</evidence>
<dbReference type="Pfam" id="PF10543">
    <property type="entry name" value="ORF6N"/>
    <property type="match status" value="1"/>
</dbReference>
<dbReference type="OrthoDB" id="9816206at2"/>
<dbReference type="STRING" id="42253.NITMOv2_1501"/>
<dbReference type="Proteomes" id="UP000069205">
    <property type="component" value="Chromosome"/>
</dbReference>
<name>A0A0K2GBH4_NITMO</name>
<dbReference type="AlphaFoldDB" id="A0A0K2GBH4"/>
<dbReference type="PATRIC" id="fig|42253.5.peg.1472"/>
<sequence>MGKRHLSSSVVQFDGLIREIRGQKVMLGDDLARIYGVETRALNQAVKRNSGKFPPDFMFRLTPAEAAEMRRSRSQVVILKRGHNIKYLPYAFTEHGAIMAANVLNSPRAVHMSVLVVRAFVRMRQVLAAHKELAAKLAELERKLGTHDEQIESIFEAIRQLMSPPSSPGRRIGFDVKPGEVGKPKGRGR</sequence>
<organism evidence="4 5">
    <name type="scientific">Nitrospira moscoviensis</name>
    <dbReference type="NCBI Taxonomy" id="42253"/>
    <lineage>
        <taxon>Bacteria</taxon>
        <taxon>Pseudomonadati</taxon>
        <taxon>Nitrospirota</taxon>
        <taxon>Nitrospiria</taxon>
        <taxon>Nitrospirales</taxon>
        <taxon>Nitrospiraceae</taxon>
        <taxon>Nitrospira</taxon>
    </lineage>
</organism>
<feature type="region of interest" description="Disordered" evidence="2">
    <location>
        <begin position="163"/>
        <end position="189"/>
    </location>
</feature>
<reference evidence="4 5" key="1">
    <citation type="journal article" date="2015" name="Proc. Natl. Acad. Sci. U.S.A.">
        <title>Expanded metabolic versatility of ubiquitous nitrite-oxidizing bacteria from the genus Nitrospira.</title>
        <authorList>
            <person name="Koch H."/>
            <person name="Lucker S."/>
            <person name="Albertsen M."/>
            <person name="Kitzinger K."/>
            <person name="Herbold C."/>
            <person name="Spieck E."/>
            <person name="Nielsen P.H."/>
            <person name="Wagner M."/>
            <person name="Daims H."/>
        </authorList>
    </citation>
    <scope>NUCLEOTIDE SEQUENCE [LARGE SCALE GENOMIC DNA]</scope>
    <source>
        <strain evidence="4 5">NSP M-1</strain>
    </source>
</reference>
<dbReference type="EMBL" id="CP011801">
    <property type="protein sequence ID" value="ALA57927.1"/>
    <property type="molecule type" value="Genomic_DNA"/>
</dbReference>
<evidence type="ECO:0000313" key="5">
    <source>
        <dbReference type="Proteomes" id="UP000069205"/>
    </source>
</evidence>
<feature type="domain" description="KilA-N DNA-binding" evidence="3">
    <location>
        <begin position="17"/>
        <end position="103"/>
    </location>
</feature>
<dbReference type="InterPro" id="IPR018873">
    <property type="entry name" value="KilA-N_DNA-bd_domain"/>
</dbReference>
<feature type="coiled-coil region" evidence="1">
    <location>
        <begin position="123"/>
        <end position="157"/>
    </location>
</feature>
<accession>A0A0K2GBH4</accession>
<keyword evidence="1" id="KW-0175">Coiled coil</keyword>
<protein>
    <submittedName>
        <fullName evidence="4">KilA-N, DNA-binding domain protein</fullName>
    </submittedName>
</protein>
<proteinExistence type="predicted"/>
<dbReference type="KEGG" id="nmv:NITMOv2_1501"/>
<keyword evidence="4" id="KW-0238">DNA-binding</keyword>
<feature type="compositionally biased region" description="Basic and acidic residues" evidence="2">
    <location>
        <begin position="172"/>
        <end position="183"/>
    </location>
</feature>
<evidence type="ECO:0000259" key="3">
    <source>
        <dbReference type="Pfam" id="PF10543"/>
    </source>
</evidence>
<dbReference type="RefSeq" id="WP_053379166.1">
    <property type="nucleotide sequence ID" value="NZ_CP011801.1"/>
</dbReference>
<evidence type="ECO:0000256" key="1">
    <source>
        <dbReference type="SAM" id="Coils"/>
    </source>
</evidence>
<gene>
    <name evidence="4" type="ORF">NITMOv2_1501</name>
</gene>